<dbReference type="CDD" id="cd24049">
    <property type="entry name" value="ASKHA_NBD_PilM"/>
    <property type="match status" value="1"/>
</dbReference>
<keyword evidence="1" id="KW-0812">Transmembrane</keyword>
<evidence type="ECO:0000313" key="3">
    <source>
        <dbReference type="Proteomes" id="UP000177626"/>
    </source>
</evidence>
<dbReference type="Gene3D" id="3.30.1490.300">
    <property type="match status" value="1"/>
</dbReference>
<dbReference type="PANTHER" id="PTHR32432:SF3">
    <property type="entry name" value="ETHANOLAMINE UTILIZATION PROTEIN EUTJ"/>
    <property type="match status" value="1"/>
</dbReference>
<dbReference type="Gene3D" id="3.30.420.40">
    <property type="match status" value="2"/>
</dbReference>
<organism evidence="2 3">
    <name type="scientific">Candidatus Komeilibacteria bacterium RIFOXYC1_FULL_37_11</name>
    <dbReference type="NCBI Taxonomy" id="1798555"/>
    <lineage>
        <taxon>Bacteria</taxon>
        <taxon>Candidatus Komeiliibacteriota</taxon>
    </lineage>
</organism>
<reference evidence="2 3" key="1">
    <citation type="journal article" date="2016" name="Nat. Commun.">
        <title>Thousands of microbial genomes shed light on interconnected biogeochemical processes in an aquifer system.</title>
        <authorList>
            <person name="Anantharaman K."/>
            <person name="Brown C.T."/>
            <person name="Hug L.A."/>
            <person name="Sharon I."/>
            <person name="Castelle C.J."/>
            <person name="Probst A.J."/>
            <person name="Thomas B.C."/>
            <person name="Singh A."/>
            <person name="Wilkins M.J."/>
            <person name="Karaoz U."/>
            <person name="Brodie E.L."/>
            <person name="Williams K.H."/>
            <person name="Hubbard S.S."/>
            <person name="Banfield J.F."/>
        </authorList>
    </citation>
    <scope>NUCLEOTIDE SEQUENCE [LARGE SCALE GENOMIC DNA]</scope>
</reference>
<dbReference type="EMBL" id="MHKQ01000020">
    <property type="protein sequence ID" value="OGY93534.1"/>
    <property type="molecule type" value="Genomic_DNA"/>
</dbReference>
<dbReference type="SUPFAM" id="SSF53067">
    <property type="entry name" value="Actin-like ATPase domain"/>
    <property type="match status" value="2"/>
</dbReference>
<evidence type="ECO:0000256" key="1">
    <source>
        <dbReference type="SAM" id="Phobius"/>
    </source>
</evidence>
<dbReference type="AlphaFoldDB" id="A0A1G2BWG9"/>
<dbReference type="InterPro" id="IPR050696">
    <property type="entry name" value="FtsA/MreB"/>
</dbReference>
<gene>
    <name evidence="2" type="ORF">A2406_02790</name>
</gene>
<sequence>MAKNIIGLDISDSSIEALSLEKHRGNFVVEAYSRFRLSPEIVANGRVLDKEKLKEAIVKLFNNAKPVAFDKSRKVFLSIPESQTFSKVLSIPRNIKNKDLETAAFTQAEELIPENINRLTAIIKVLSEKNDQKQVCYVAAETEVLQEFVDVFKELDIEIAGITTETTSSFNGLKKDKDKKNTLLLDLGASTTIASVFSEEGLGSSININIGGNNITEAIAQKLNITHSKAEQKKVKNGLTSTESGEIMLISQGQLQPLVDELKIFVNFWQTSTGLVIERVVLIGGLSQMKGADKYFGDNLNLPTKIGEPFIDKSSLPAKLEFSKYINVLGLARLAQQEAEVDFYKKLPKDFGKKTDLGQTVLVKENVFKKFLRIINPLNLLVVFKNKYFVVVLALAVLAVVGFLFKDRLWPEPGPISVEQLIIISNDETKIAENFVGGEYFDFRVFKFYDTATDSELPADYVDNFANTLKRLEANANAKVESLIKEYNPEDFYVLPRVISYEIISTKPTAEDYQPGQELKADFNYVFMMVSEEEIKKILVAEYPELTNKINTLAYEVVVYSHSEGGEYFEVLVSVNKR</sequence>
<evidence type="ECO:0008006" key="4">
    <source>
        <dbReference type="Google" id="ProtNLM"/>
    </source>
</evidence>
<dbReference type="PANTHER" id="PTHR32432">
    <property type="entry name" value="CELL DIVISION PROTEIN FTSA-RELATED"/>
    <property type="match status" value="1"/>
</dbReference>
<keyword evidence="1" id="KW-0472">Membrane</keyword>
<keyword evidence="1" id="KW-1133">Transmembrane helix</keyword>
<comment type="caution">
    <text evidence="2">The sequence shown here is derived from an EMBL/GenBank/DDBJ whole genome shotgun (WGS) entry which is preliminary data.</text>
</comment>
<dbReference type="Proteomes" id="UP000177626">
    <property type="component" value="Unassembled WGS sequence"/>
</dbReference>
<evidence type="ECO:0000313" key="2">
    <source>
        <dbReference type="EMBL" id="OGY93534.1"/>
    </source>
</evidence>
<dbReference type="InterPro" id="IPR043129">
    <property type="entry name" value="ATPase_NBD"/>
</dbReference>
<accession>A0A1G2BWG9</accession>
<dbReference type="Pfam" id="PF11104">
    <property type="entry name" value="PilM_2"/>
    <property type="match status" value="1"/>
</dbReference>
<dbReference type="InterPro" id="IPR005883">
    <property type="entry name" value="PilM"/>
</dbReference>
<proteinExistence type="predicted"/>
<feature type="transmembrane region" description="Helical" evidence="1">
    <location>
        <begin position="388"/>
        <end position="405"/>
    </location>
</feature>
<protein>
    <recommendedName>
        <fullName evidence="4">SHS2 domain-containing protein</fullName>
    </recommendedName>
</protein>
<name>A0A1G2BWG9_9BACT</name>